<keyword evidence="6" id="KW-0479">Metal-binding</keyword>
<evidence type="ECO:0000256" key="6">
    <source>
        <dbReference type="ARBA" id="ARBA00022723"/>
    </source>
</evidence>
<evidence type="ECO:0000256" key="1">
    <source>
        <dbReference type="ARBA" id="ARBA00001638"/>
    </source>
</evidence>
<dbReference type="InterPro" id="IPR039356">
    <property type="entry name" value="YfbR/HDDC2"/>
</dbReference>
<dbReference type="Proteomes" id="UP000176800">
    <property type="component" value="Unassembled WGS sequence"/>
</dbReference>
<evidence type="ECO:0000313" key="9">
    <source>
        <dbReference type="EMBL" id="OHB03250.1"/>
    </source>
</evidence>
<dbReference type="EMBL" id="MHWE01000021">
    <property type="protein sequence ID" value="OHB03250.1"/>
    <property type="molecule type" value="Genomic_DNA"/>
</dbReference>
<dbReference type="AlphaFoldDB" id="A0A1G2U2Y5"/>
<evidence type="ECO:0000256" key="3">
    <source>
        <dbReference type="ARBA" id="ARBA00001941"/>
    </source>
</evidence>
<accession>A0A1G2U2Y5</accession>
<dbReference type="EC" id="3.1.3.89" evidence="5"/>
<dbReference type="SMART" id="SM00471">
    <property type="entry name" value="HDc"/>
    <property type="match status" value="1"/>
</dbReference>
<dbReference type="GO" id="GO:0002953">
    <property type="term" value="F:5'-deoxynucleotidase activity"/>
    <property type="evidence" value="ECO:0007669"/>
    <property type="project" value="UniProtKB-EC"/>
</dbReference>
<protein>
    <recommendedName>
        <fullName evidence="5">5'-deoxynucleotidase</fullName>
        <ecNumber evidence="5">3.1.3.89</ecNumber>
    </recommendedName>
</protein>
<comment type="cofactor">
    <cofactor evidence="3">
        <name>Co(2+)</name>
        <dbReference type="ChEBI" id="CHEBI:48828"/>
    </cofactor>
</comment>
<comment type="subunit">
    <text evidence="4">Homodimer.</text>
</comment>
<dbReference type="Pfam" id="PF13023">
    <property type="entry name" value="HD_3"/>
    <property type="match status" value="1"/>
</dbReference>
<evidence type="ECO:0000256" key="7">
    <source>
        <dbReference type="ARBA" id="ARBA00022801"/>
    </source>
</evidence>
<evidence type="ECO:0000259" key="8">
    <source>
        <dbReference type="SMART" id="SM00471"/>
    </source>
</evidence>
<evidence type="ECO:0000313" key="10">
    <source>
        <dbReference type="Proteomes" id="UP000176800"/>
    </source>
</evidence>
<reference evidence="9 10" key="1">
    <citation type="journal article" date="2016" name="Nat. Commun.">
        <title>Thousands of microbial genomes shed light on interconnected biogeochemical processes in an aquifer system.</title>
        <authorList>
            <person name="Anantharaman K."/>
            <person name="Brown C.T."/>
            <person name="Hug L.A."/>
            <person name="Sharon I."/>
            <person name="Castelle C.J."/>
            <person name="Probst A.J."/>
            <person name="Thomas B.C."/>
            <person name="Singh A."/>
            <person name="Wilkins M.J."/>
            <person name="Karaoz U."/>
            <person name="Brodie E.L."/>
            <person name="Williams K.H."/>
            <person name="Hubbard S.S."/>
            <person name="Banfield J.F."/>
        </authorList>
    </citation>
    <scope>NUCLEOTIDE SEQUENCE [LARGE SCALE GENOMIC DNA]</scope>
</reference>
<comment type="cofactor">
    <cofactor evidence="2">
        <name>Mn(2+)</name>
        <dbReference type="ChEBI" id="CHEBI:29035"/>
    </cofactor>
</comment>
<dbReference type="GO" id="GO:0005737">
    <property type="term" value="C:cytoplasm"/>
    <property type="evidence" value="ECO:0007669"/>
    <property type="project" value="TreeGrafter"/>
</dbReference>
<name>A0A1G2U2Y5_9BACT</name>
<dbReference type="SUPFAM" id="SSF109604">
    <property type="entry name" value="HD-domain/PDEase-like"/>
    <property type="match status" value="1"/>
</dbReference>
<organism evidence="9 10">
    <name type="scientific">Candidatus Zambryskibacteria bacterium RIFCSPLOWO2_01_FULL_45_21</name>
    <dbReference type="NCBI Taxonomy" id="1802761"/>
    <lineage>
        <taxon>Bacteria</taxon>
        <taxon>Candidatus Zambryskiibacteriota</taxon>
    </lineage>
</organism>
<comment type="caution">
    <text evidence="9">The sequence shown here is derived from an EMBL/GenBank/DDBJ whole genome shotgun (WGS) entry which is preliminary data.</text>
</comment>
<dbReference type="PANTHER" id="PTHR11845:SF13">
    <property type="entry name" value="5'-DEOXYNUCLEOTIDASE HDDC2"/>
    <property type="match status" value="1"/>
</dbReference>
<feature type="domain" description="HD/PDEase" evidence="8">
    <location>
        <begin position="33"/>
        <end position="151"/>
    </location>
</feature>
<sequence>MAVPPLDKILGFVDLINQFRSVERVVLIKDSDRNENDVEHSYSLAMLAWYINNLSKLNLNTDKLLKYALVHDLVEVYAGDTFLYHKDADFVRSKQKREGEAAHKLKKEYSNFSELHKTIEQYEKREDEESRFIYALDKIAPMLNIYMDKGRTWKETEVTLEMLKAAKTSKVALSPVIEKIFKKLIERLTEEHDELFGKNKK</sequence>
<dbReference type="InterPro" id="IPR003607">
    <property type="entry name" value="HD/PDEase_dom"/>
</dbReference>
<gene>
    <name evidence="9" type="ORF">A3B14_00535</name>
</gene>
<dbReference type="GO" id="GO:0046872">
    <property type="term" value="F:metal ion binding"/>
    <property type="evidence" value="ECO:0007669"/>
    <property type="project" value="UniProtKB-KW"/>
</dbReference>
<dbReference type="PANTHER" id="PTHR11845">
    <property type="entry name" value="5'-DEOXYNUCLEOTIDASE HDDC2"/>
    <property type="match status" value="1"/>
</dbReference>
<proteinExistence type="predicted"/>
<evidence type="ECO:0000256" key="4">
    <source>
        <dbReference type="ARBA" id="ARBA00011738"/>
    </source>
</evidence>
<dbReference type="Gene3D" id="1.10.3210.10">
    <property type="entry name" value="Hypothetical protein af1432"/>
    <property type="match status" value="1"/>
</dbReference>
<evidence type="ECO:0000256" key="2">
    <source>
        <dbReference type="ARBA" id="ARBA00001936"/>
    </source>
</evidence>
<dbReference type="InterPro" id="IPR006674">
    <property type="entry name" value="HD_domain"/>
</dbReference>
<keyword evidence="7" id="KW-0378">Hydrolase</keyword>
<comment type="catalytic activity">
    <reaction evidence="1">
        <text>a 2'-deoxyribonucleoside 5'-phosphate + H2O = a 2'-deoxyribonucleoside + phosphate</text>
        <dbReference type="Rhea" id="RHEA:36167"/>
        <dbReference type="ChEBI" id="CHEBI:15377"/>
        <dbReference type="ChEBI" id="CHEBI:18274"/>
        <dbReference type="ChEBI" id="CHEBI:43474"/>
        <dbReference type="ChEBI" id="CHEBI:65317"/>
        <dbReference type="EC" id="3.1.3.89"/>
    </reaction>
</comment>
<evidence type="ECO:0000256" key="5">
    <source>
        <dbReference type="ARBA" id="ARBA00012964"/>
    </source>
</evidence>